<feature type="modified residue" description="4-aspartylphosphate" evidence="1">
    <location>
        <position position="55"/>
    </location>
</feature>
<dbReference type="Pfam" id="PF00072">
    <property type="entry name" value="Response_reg"/>
    <property type="match status" value="1"/>
</dbReference>
<keyword evidence="5" id="KW-1185">Reference proteome</keyword>
<dbReference type="InterPro" id="IPR011006">
    <property type="entry name" value="CheY-like_superfamily"/>
</dbReference>
<organism evidence="4 5">
    <name type="scientific">Pontibacter anaerobius</name>
    <dbReference type="NCBI Taxonomy" id="2993940"/>
    <lineage>
        <taxon>Bacteria</taxon>
        <taxon>Pseudomonadati</taxon>
        <taxon>Bacteroidota</taxon>
        <taxon>Cytophagia</taxon>
        <taxon>Cytophagales</taxon>
        <taxon>Hymenobacteraceae</taxon>
        <taxon>Pontibacter</taxon>
    </lineage>
</organism>
<evidence type="ECO:0000259" key="3">
    <source>
        <dbReference type="PROSITE" id="PS50930"/>
    </source>
</evidence>
<feature type="domain" description="HTH LytTR-type" evidence="3">
    <location>
        <begin position="145"/>
        <end position="252"/>
    </location>
</feature>
<sequence length="252" mass="28660">MKIAIIEDEELAAEALAAIIRRLRPEAEIIQTLPSVEEAICWLTLHASPDVIFCDIHLSDGISFEIFRQVSVKCPVIFTTAYNQYAIEAFQVNSIDYLLKPLKPTDVAKALKKYEDMQQQFIVQQLNGLQQLVHQPARHATRARFLVKIGQSIKAIPVEEAAYFMAEEGVVFLVTFGGKRHIINYTLDQLEEQLDLSDFFRANRHLIVHINAVQEVKPYFKGRLALELHPALEGDQTVSSSRAADFKQWLDL</sequence>
<keyword evidence="1" id="KW-0597">Phosphoprotein</keyword>
<keyword evidence="4" id="KW-0238">DNA-binding</keyword>
<dbReference type="SUPFAM" id="SSF52172">
    <property type="entry name" value="CheY-like"/>
    <property type="match status" value="1"/>
</dbReference>
<dbReference type="InterPro" id="IPR001789">
    <property type="entry name" value="Sig_transdc_resp-reg_receiver"/>
</dbReference>
<dbReference type="PANTHER" id="PTHR37299">
    <property type="entry name" value="TRANSCRIPTIONAL REGULATOR-RELATED"/>
    <property type="match status" value="1"/>
</dbReference>
<dbReference type="SMART" id="SM00448">
    <property type="entry name" value="REC"/>
    <property type="match status" value="1"/>
</dbReference>
<dbReference type="PROSITE" id="PS50110">
    <property type="entry name" value="RESPONSE_REGULATORY"/>
    <property type="match status" value="1"/>
</dbReference>
<dbReference type="Gene3D" id="3.40.50.2300">
    <property type="match status" value="1"/>
</dbReference>
<reference evidence="4 5" key="1">
    <citation type="submission" date="2022-11" db="EMBL/GenBank/DDBJ databases">
        <title>The characterization of three novel Bacteroidetes species and genomic analysis of their roles in tidal elemental geochemical cycles.</title>
        <authorList>
            <person name="Ma K.-J."/>
        </authorList>
    </citation>
    <scope>NUCLEOTIDE SEQUENCE [LARGE SCALE GENOMIC DNA]</scope>
    <source>
        <strain evidence="4 5">M82</strain>
    </source>
</reference>
<dbReference type="PROSITE" id="PS50930">
    <property type="entry name" value="HTH_LYTTR"/>
    <property type="match status" value="1"/>
</dbReference>
<dbReference type="InterPro" id="IPR046947">
    <property type="entry name" value="LytR-like"/>
</dbReference>
<protein>
    <submittedName>
        <fullName evidence="4">LytTR family DNA-binding domain-containing protein</fullName>
    </submittedName>
</protein>
<evidence type="ECO:0000313" key="4">
    <source>
        <dbReference type="EMBL" id="MCX2741799.1"/>
    </source>
</evidence>
<dbReference type="PANTHER" id="PTHR37299:SF1">
    <property type="entry name" value="STAGE 0 SPORULATION PROTEIN A HOMOLOG"/>
    <property type="match status" value="1"/>
</dbReference>
<accession>A0ABT3RJD6</accession>
<comment type="caution">
    <text evidence="4">The sequence shown here is derived from an EMBL/GenBank/DDBJ whole genome shotgun (WGS) entry which is preliminary data.</text>
</comment>
<dbReference type="EMBL" id="JAPFQO010000013">
    <property type="protein sequence ID" value="MCX2741799.1"/>
    <property type="molecule type" value="Genomic_DNA"/>
</dbReference>
<dbReference type="Pfam" id="PF04397">
    <property type="entry name" value="LytTR"/>
    <property type="match status" value="1"/>
</dbReference>
<dbReference type="InterPro" id="IPR007492">
    <property type="entry name" value="LytTR_DNA-bd_dom"/>
</dbReference>
<feature type="domain" description="Response regulatory" evidence="2">
    <location>
        <begin position="2"/>
        <end position="115"/>
    </location>
</feature>
<dbReference type="SMART" id="SM00850">
    <property type="entry name" value="LytTR"/>
    <property type="match status" value="1"/>
</dbReference>
<evidence type="ECO:0000313" key="5">
    <source>
        <dbReference type="Proteomes" id="UP001207228"/>
    </source>
</evidence>
<dbReference type="RefSeq" id="WP_266054035.1">
    <property type="nucleotide sequence ID" value="NZ_JAPFQO010000013.1"/>
</dbReference>
<proteinExistence type="predicted"/>
<evidence type="ECO:0000259" key="2">
    <source>
        <dbReference type="PROSITE" id="PS50110"/>
    </source>
</evidence>
<gene>
    <name evidence="4" type="ORF">OO017_17720</name>
</gene>
<dbReference type="Proteomes" id="UP001207228">
    <property type="component" value="Unassembled WGS sequence"/>
</dbReference>
<dbReference type="GO" id="GO:0003677">
    <property type="term" value="F:DNA binding"/>
    <property type="evidence" value="ECO:0007669"/>
    <property type="project" value="UniProtKB-KW"/>
</dbReference>
<dbReference type="Gene3D" id="2.40.50.1020">
    <property type="entry name" value="LytTr DNA-binding domain"/>
    <property type="match status" value="1"/>
</dbReference>
<evidence type="ECO:0000256" key="1">
    <source>
        <dbReference type="PROSITE-ProRule" id="PRU00169"/>
    </source>
</evidence>
<name>A0ABT3RJD6_9BACT</name>